<comment type="subcellular location">
    <subcellularLocation>
        <location evidence="1">Nucleus</location>
    </subcellularLocation>
</comment>
<reference evidence="11" key="2">
    <citation type="submission" date="2025-09" db="UniProtKB">
        <authorList>
            <consortium name="Ensembl"/>
        </authorList>
    </citation>
    <scope>IDENTIFICATION</scope>
</reference>
<keyword evidence="8" id="KW-0539">Nucleus</keyword>
<proteinExistence type="inferred from homology"/>
<dbReference type="GO" id="GO:0005634">
    <property type="term" value="C:nucleus"/>
    <property type="evidence" value="ECO:0007669"/>
    <property type="project" value="UniProtKB-SubCell"/>
</dbReference>
<evidence type="ECO:0000256" key="2">
    <source>
        <dbReference type="ARBA" id="ARBA00006991"/>
    </source>
</evidence>
<dbReference type="FunFam" id="3.30.160.60:FF:002343">
    <property type="entry name" value="Zinc finger protein 33A"/>
    <property type="match status" value="1"/>
</dbReference>
<dbReference type="PROSITE" id="PS00028">
    <property type="entry name" value="ZINC_FINGER_C2H2_1"/>
    <property type="match status" value="11"/>
</dbReference>
<dbReference type="GO" id="GO:0000122">
    <property type="term" value="P:negative regulation of transcription by RNA polymerase II"/>
    <property type="evidence" value="ECO:0007669"/>
    <property type="project" value="UniProtKB-ARBA"/>
</dbReference>
<sequence length="613" mass="68434">MPAVEDCDAFVDRGTQCGATSEILGVVAPGSSHWSSRCEELVQTPDTISIKLEEDIGGGLPAVEDCDAFVDRGTQCGATSEILGVIAPGSSHWSSRCEELVQTPDTISIKLEEDIGGGLPAVEDCDAFVDRGTQCGATSEILGVIAPGSSHWSSRCEELVQTPGTISIKLEEDIGGGMTTVEDNDIRDCSTQRGAISESLRVDAPGSSHMSSHSGELRILCVYGQGEGPLAVDGHDTLFAASELEALSSLSADHSVAKSLNCSVRLVRLEDLTGHQSCRKGLCGKVISNNVNMIVHMSTRIGKKPYKCDQCTKRFSLKGPLKIHMRTHSGEKPYKCDQCTKCFSHGPTLKLHMTTHTGKKPYRCDQCTKGFSLKGRLNVHMRTHSGEKPYKCDHCTKCFSLKSNLNIHMRTHSGEKAYKCDQCMKCFSQKGQLNIHMRTHTGEKPYRCEQCPKRFSQGRALKFHMSTHFGEMPYRCDQCTKSFQRKCYLKIHLRTHSGEKPYKCDQCMKCFSQKGEMNIHMRIHSEENPYRCDQCPKRFTHGRFLKYHMWTHTGEKPYRCDQCTKCFQRKCDLEIHMRTHSEEKPCVCLQCNACYSDPSSLRLHLLKAHFDTG</sequence>
<feature type="domain" description="C2H2-type" evidence="10">
    <location>
        <begin position="502"/>
        <end position="529"/>
    </location>
</feature>
<evidence type="ECO:0000256" key="7">
    <source>
        <dbReference type="ARBA" id="ARBA00023125"/>
    </source>
</evidence>
<reference evidence="11" key="1">
    <citation type="submission" date="2025-08" db="UniProtKB">
        <authorList>
            <consortium name="Ensembl"/>
        </authorList>
    </citation>
    <scope>IDENTIFICATION</scope>
</reference>
<dbReference type="SUPFAM" id="SSF57667">
    <property type="entry name" value="beta-beta-alpha zinc fingers"/>
    <property type="match status" value="8"/>
</dbReference>
<dbReference type="Pfam" id="PF00096">
    <property type="entry name" value="zf-C2H2"/>
    <property type="match status" value="8"/>
</dbReference>
<dbReference type="SMART" id="SM00355">
    <property type="entry name" value="ZnF_C2H2"/>
    <property type="match status" value="11"/>
</dbReference>
<evidence type="ECO:0000256" key="8">
    <source>
        <dbReference type="ARBA" id="ARBA00023242"/>
    </source>
</evidence>
<feature type="domain" description="C2H2-type" evidence="10">
    <location>
        <begin position="530"/>
        <end position="557"/>
    </location>
</feature>
<dbReference type="FunFam" id="3.30.160.60:FF:000912">
    <property type="entry name" value="Zinc finger protein 660"/>
    <property type="match status" value="2"/>
</dbReference>
<feature type="domain" description="C2H2-type" evidence="10">
    <location>
        <begin position="390"/>
        <end position="417"/>
    </location>
</feature>
<feature type="domain" description="C2H2-type" evidence="10">
    <location>
        <begin position="558"/>
        <end position="585"/>
    </location>
</feature>
<evidence type="ECO:0000313" key="12">
    <source>
        <dbReference type="Proteomes" id="UP000694546"/>
    </source>
</evidence>
<dbReference type="PANTHER" id="PTHR24390">
    <property type="entry name" value="ZINC FINGER PROTEIN"/>
    <property type="match status" value="1"/>
</dbReference>
<dbReference type="GO" id="GO:0008270">
    <property type="term" value="F:zinc ion binding"/>
    <property type="evidence" value="ECO:0007669"/>
    <property type="project" value="UniProtKB-KW"/>
</dbReference>
<keyword evidence="3" id="KW-0479">Metal-binding</keyword>
<dbReference type="GO" id="GO:0045595">
    <property type="term" value="P:regulation of cell differentiation"/>
    <property type="evidence" value="ECO:0007669"/>
    <property type="project" value="UniProtKB-ARBA"/>
</dbReference>
<dbReference type="FunFam" id="3.30.160.60:FF:000475">
    <property type="entry name" value="zinc finger protein 32 isoform X1"/>
    <property type="match status" value="1"/>
</dbReference>
<accession>A0A8C5A9N5</accession>
<keyword evidence="6" id="KW-0862">Zinc</keyword>
<dbReference type="GO" id="GO:0000978">
    <property type="term" value="F:RNA polymerase II cis-regulatory region sequence-specific DNA binding"/>
    <property type="evidence" value="ECO:0007669"/>
    <property type="project" value="TreeGrafter"/>
</dbReference>
<feature type="domain" description="C2H2-type" evidence="10">
    <location>
        <begin position="446"/>
        <end position="473"/>
    </location>
</feature>
<dbReference type="FunFam" id="3.30.160.60:FF:000671">
    <property type="entry name" value="Zinc finger protein 26"/>
    <property type="match status" value="1"/>
</dbReference>
<feature type="domain" description="C2H2-type" evidence="10">
    <location>
        <begin position="306"/>
        <end position="333"/>
    </location>
</feature>
<name>A0A8C5A9N5_GADMO</name>
<keyword evidence="5 9" id="KW-0863">Zinc-finger</keyword>
<dbReference type="Ensembl" id="ENSGMOT00000038361.1">
    <property type="protein sequence ID" value="ENSGMOP00000027674.1"/>
    <property type="gene ID" value="ENSGMOG00000028313.1"/>
</dbReference>
<keyword evidence="7" id="KW-0238">DNA-binding</keyword>
<dbReference type="Proteomes" id="UP000694546">
    <property type="component" value="Chromosome 4"/>
</dbReference>
<dbReference type="GeneTree" id="ENSGT00940000161979"/>
<keyword evidence="12" id="KW-1185">Reference proteome</keyword>
<dbReference type="AlphaFoldDB" id="A0A8C5A9N5"/>
<dbReference type="FunFam" id="3.30.160.60:FF:000478">
    <property type="entry name" value="Zinc finger protein 133"/>
    <property type="match status" value="1"/>
</dbReference>
<feature type="domain" description="C2H2-type" evidence="10">
    <location>
        <begin position="474"/>
        <end position="501"/>
    </location>
</feature>
<dbReference type="Gene3D" id="3.30.160.60">
    <property type="entry name" value="Classic Zinc Finger"/>
    <property type="match status" value="11"/>
</dbReference>
<feature type="domain" description="C2H2-type" evidence="10">
    <location>
        <begin position="418"/>
        <end position="445"/>
    </location>
</feature>
<dbReference type="FunFam" id="3.30.160.60:FF:000882">
    <property type="entry name" value="Predicted gene, 21060"/>
    <property type="match status" value="1"/>
</dbReference>
<feature type="domain" description="C2H2-type" evidence="10">
    <location>
        <begin position="334"/>
        <end position="361"/>
    </location>
</feature>
<evidence type="ECO:0000256" key="1">
    <source>
        <dbReference type="ARBA" id="ARBA00004123"/>
    </source>
</evidence>
<dbReference type="InterPro" id="IPR013087">
    <property type="entry name" value="Znf_C2H2_type"/>
</dbReference>
<evidence type="ECO:0000256" key="4">
    <source>
        <dbReference type="ARBA" id="ARBA00022737"/>
    </source>
</evidence>
<feature type="domain" description="C2H2-type" evidence="10">
    <location>
        <begin position="362"/>
        <end position="389"/>
    </location>
</feature>
<evidence type="ECO:0000256" key="3">
    <source>
        <dbReference type="ARBA" id="ARBA00022723"/>
    </source>
</evidence>
<dbReference type="GO" id="GO:0003700">
    <property type="term" value="F:DNA-binding transcription factor activity"/>
    <property type="evidence" value="ECO:0007669"/>
    <property type="project" value="TreeGrafter"/>
</dbReference>
<dbReference type="FunFam" id="3.30.160.60:FF:001465">
    <property type="entry name" value="Zinc finger protein 560"/>
    <property type="match status" value="1"/>
</dbReference>
<feature type="domain" description="C2H2-type" evidence="10">
    <location>
        <begin position="276"/>
        <end position="305"/>
    </location>
</feature>
<keyword evidence="4" id="KW-0677">Repeat</keyword>
<evidence type="ECO:0000256" key="9">
    <source>
        <dbReference type="PROSITE-ProRule" id="PRU00042"/>
    </source>
</evidence>
<dbReference type="FunFam" id="3.30.160.60:FF:000630">
    <property type="entry name" value="Zinc finger protein 180"/>
    <property type="match status" value="1"/>
</dbReference>
<dbReference type="PANTHER" id="PTHR24390:SF159">
    <property type="entry name" value="GROWTH FACTOR INDEPENDENT 1 TRANSCRIPTIONAL REPRESSOR"/>
    <property type="match status" value="1"/>
</dbReference>
<comment type="similarity">
    <text evidence="2">Belongs to the krueppel C2H2-type zinc-finger protein family.</text>
</comment>
<dbReference type="FunFam" id="3.30.160.60:FF:000624">
    <property type="entry name" value="zinc finger protein 697"/>
    <property type="match status" value="1"/>
</dbReference>
<protein>
    <recommendedName>
        <fullName evidence="10">C2H2-type domain-containing protein</fullName>
    </recommendedName>
</protein>
<dbReference type="InterPro" id="IPR036236">
    <property type="entry name" value="Znf_C2H2_sf"/>
</dbReference>
<dbReference type="PROSITE" id="PS50157">
    <property type="entry name" value="ZINC_FINGER_C2H2_2"/>
    <property type="match status" value="11"/>
</dbReference>
<evidence type="ECO:0000259" key="10">
    <source>
        <dbReference type="PROSITE" id="PS50157"/>
    </source>
</evidence>
<evidence type="ECO:0000256" key="5">
    <source>
        <dbReference type="ARBA" id="ARBA00022771"/>
    </source>
</evidence>
<evidence type="ECO:0000313" key="11">
    <source>
        <dbReference type="Ensembl" id="ENSGMOP00000027674.1"/>
    </source>
</evidence>
<organism evidence="11 12">
    <name type="scientific">Gadus morhua</name>
    <name type="common">Atlantic cod</name>
    <dbReference type="NCBI Taxonomy" id="8049"/>
    <lineage>
        <taxon>Eukaryota</taxon>
        <taxon>Metazoa</taxon>
        <taxon>Chordata</taxon>
        <taxon>Craniata</taxon>
        <taxon>Vertebrata</taxon>
        <taxon>Euteleostomi</taxon>
        <taxon>Actinopterygii</taxon>
        <taxon>Neopterygii</taxon>
        <taxon>Teleostei</taxon>
        <taxon>Neoteleostei</taxon>
        <taxon>Acanthomorphata</taxon>
        <taxon>Zeiogadaria</taxon>
        <taxon>Gadariae</taxon>
        <taxon>Gadiformes</taxon>
        <taxon>Gadoidei</taxon>
        <taxon>Gadidae</taxon>
        <taxon>Gadus</taxon>
    </lineage>
</organism>
<evidence type="ECO:0000256" key="6">
    <source>
        <dbReference type="ARBA" id="ARBA00022833"/>
    </source>
</evidence>